<evidence type="ECO:0000259" key="3">
    <source>
        <dbReference type="PROSITE" id="PS51186"/>
    </source>
</evidence>
<dbReference type="RefSeq" id="WP_315624523.1">
    <property type="nucleotide sequence ID" value="NZ_JAUHMF010000001.1"/>
</dbReference>
<dbReference type="EMBL" id="JAUHMF010000001">
    <property type="protein sequence ID" value="MDT8897871.1"/>
    <property type="molecule type" value="Genomic_DNA"/>
</dbReference>
<dbReference type="Gene3D" id="3.40.630.30">
    <property type="match status" value="1"/>
</dbReference>
<dbReference type="InterPro" id="IPR051556">
    <property type="entry name" value="N-term/lysine_N-AcTrnsfr"/>
</dbReference>
<evidence type="ECO:0000313" key="4">
    <source>
        <dbReference type="EMBL" id="MDT8897871.1"/>
    </source>
</evidence>
<dbReference type="PROSITE" id="PS51186">
    <property type="entry name" value="GNAT"/>
    <property type="match status" value="1"/>
</dbReference>
<sequence>MATLPSTQIANLVTTVHYQILEANWRDIQALYRLEKACFGRDAWPLLDIVAVVTLPGVVRLKAVVDDQLVGFVAGEAKPKEKLGWILTLGVSPDYRRLGIGRSLLVECEQRLNMPRIRLSVRRTNWPAIQLYYREGYREVDVWKHYYSDGEDALIMEKIVDS</sequence>
<keyword evidence="5" id="KW-1185">Reference proteome</keyword>
<dbReference type="InterPro" id="IPR000182">
    <property type="entry name" value="GNAT_dom"/>
</dbReference>
<dbReference type="GO" id="GO:0016746">
    <property type="term" value="F:acyltransferase activity"/>
    <property type="evidence" value="ECO:0007669"/>
    <property type="project" value="UniProtKB-KW"/>
</dbReference>
<protein>
    <submittedName>
        <fullName evidence="4">GNAT family N-acetyltransferase</fullName>
        <ecNumber evidence="4">2.3.1.-</ecNumber>
    </submittedName>
</protein>
<name>A0ABU3NLZ5_9CHLR</name>
<gene>
    <name evidence="4" type="ORF">QYE77_06290</name>
</gene>
<dbReference type="PANTHER" id="PTHR42919:SF8">
    <property type="entry name" value="N-ALPHA-ACETYLTRANSFERASE 50"/>
    <property type="match status" value="1"/>
</dbReference>
<dbReference type="PANTHER" id="PTHR42919">
    <property type="entry name" value="N-ALPHA-ACETYLTRANSFERASE"/>
    <property type="match status" value="1"/>
</dbReference>
<organism evidence="4 5">
    <name type="scientific">Thermanaerothrix solaris</name>
    <dbReference type="NCBI Taxonomy" id="3058434"/>
    <lineage>
        <taxon>Bacteria</taxon>
        <taxon>Bacillati</taxon>
        <taxon>Chloroflexota</taxon>
        <taxon>Anaerolineae</taxon>
        <taxon>Anaerolineales</taxon>
        <taxon>Anaerolineaceae</taxon>
        <taxon>Thermanaerothrix</taxon>
    </lineage>
</organism>
<comment type="caution">
    <text evidence="4">The sequence shown here is derived from an EMBL/GenBank/DDBJ whole genome shotgun (WGS) entry which is preliminary data.</text>
</comment>
<dbReference type="InterPro" id="IPR016181">
    <property type="entry name" value="Acyl_CoA_acyltransferase"/>
</dbReference>
<evidence type="ECO:0000256" key="2">
    <source>
        <dbReference type="ARBA" id="ARBA00023315"/>
    </source>
</evidence>
<reference evidence="4 5" key="1">
    <citation type="submission" date="2023-07" db="EMBL/GenBank/DDBJ databases">
        <title>Novel species of Thermanaerothrix with wide hydrolytic capabilities.</title>
        <authorList>
            <person name="Zayulina K.S."/>
            <person name="Podosokorskaya O.A."/>
            <person name="Elcheninov A.G."/>
        </authorList>
    </citation>
    <scope>NUCLEOTIDE SEQUENCE [LARGE SCALE GENOMIC DNA]</scope>
    <source>
        <strain evidence="4 5">4228-RoL</strain>
    </source>
</reference>
<dbReference type="CDD" id="cd04301">
    <property type="entry name" value="NAT_SF"/>
    <property type="match status" value="1"/>
</dbReference>
<proteinExistence type="predicted"/>
<keyword evidence="1 4" id="KW-0808">Transferase</keyword>
<keyword evidence="2 4" id="KW-0012">Acyltransferase</keyword>
<evidence type="ECO:0000256" key="1">
    <source>
        <dbReference type="ARBA" id="ARBA00022679"/>
    </source>
</evidence>
<dbReference type="Pfam" id="PF00583">
    <property type="entry name" value="Acetyltransf_1"/>
    <property type="match status" value="1"/>
</dbReference>
<dbReference type="SUPFAM" id="SSF55729">
    <property type="entry name" value="Acyl-CoA N-acyltransferases (Nat)"/>
    <property type="match status" value="1"/>
</dbReference>
<accession>A0ABU3NLZ5</accession>
<dbReference type="EC" id="2.3.1.-" evidence="4"/>
<feature type="domain" description="N-acetyltransferase" evidence="3">
    <location>
        <begin position="18"/>
        <end position="161"/>
    </location>
</feature>
<evidence type="ECO:0000313" key="5">
    <source>
        <dbReference type="Proteomes" id="UP001254165"/>
    </source>
</evidence>
<dbReference type="Proteomes" id="UP001254165">
    <property type="component" value="Unassembled WGS sequence"/>
</dbReference>